<dbReference type="InterPro" id="IPR005883">
    <property type="entry name" value="PilM"/>
</dbReference>
<organism evidence="1 2">
    <name type="scientific">Heyndrickxia ginsengihumi</name>
    <dbReference type="NCBI Taxonomy" id="363870"/>
    <lineage>
        <taxon>Bacteria</taxon>
        <taxon>Bacillati</taxon>
        <taxon>Bacillota</taxon>
        <taxon>Bacilli</taxon>
        <taxon>Bacillales</taxon>
        <taxon>Bacillaceae</taxon>
        <taxon>Heyndrickxia</taxon>
    </lineage>
</organism>
<dbReference type="Gene3D" id="3.30.420.40">
    <property type="match status" value="2"/>
</dbReference>
<dbReference type="RefSeq" id="WP_025728410.1">
    <property type="nucleotide sequence ID" value="NZ_JAAIWK010000016.1"/>
</dbReference>
<name>A0A6M0P6U9_9BACI</name>
<evidence type="ECO:0000313" key="1">
    <source>
        <dbReference type="EMBL" id="NEY20424.1"/>
    </source>
</evidence>
<dbReference type="InterPro" id="IPR043129">
    <property type="entry name" value="ATPase_NBD"/>
</dbReference>
<protein>
    <submittedName>
        <fullName evidence="1">Pilus assembly protein PilM</fullName>
    </submittedName>
</protein>
<proteinExistence type="predicted"/>
<dbReference type="InterPro" id="IPR050696">
    <property type="entry name" value="FtsA/MreB"/>
</dbReference>
<dbReference type="Pfam" id="PF11104">
    <property type="entry name" value="PilM_2"/>
    <property type="match status" value="1"/>
</dbReference>
<dbReference type="SUPFAM" id="SSF53067">
    <property type="entry name" value="Actin-like ATPase domain"/>
    <property type="match status" value="1"/>
</dbReference>
<dbReference type="Gene3D" id="3.30.1490.300">
    <property type="match status" value="1"/>
</dbReference>
<reference evidence="1 2" key="1">
    <citation type="submission" date="2020-03" db="EMBL/GenBank/DDBJ databases">
        <title>Bacillus aquiflavi sp. nov., isolated from yellow water of strong flavor Chinese baijiu in Yibin region of China.</title>
        <authorList>
            <person name="Xie J."/>
        </authorList>
    </citation>
    <scope>NUCLEOTIDE SEQUENCE [LARGE SCALE GENOMIC DNA]</scope>
    <source>
        <strain evidence="1 2">Gsoil 114</strain>
    </source>
</reference>
<sequence length="330" mass="38352">MTLSFFPTSKKIGNIIMKDHVIRYLELKQTEPPIIQKCGERYLPEGIIRDGRIIDIETLSMIVEECMGDWGLKGKRLVRFTIPDNFVVVRKISIPTEVESDEIEGYIYLEIGSSIHLPFEDPVFDYVELPSETTEKEILLFAAPKDIVLDYVEFFKEMKLNPAAADISPLCLYRSFFYLNHVNPQDHHLLLQFDLTMINAAIIYQHRPVFIREVEMDIPFSKWEEEINSQGEKNFKWPTEEPPISFDFILKELERVMSYYRFSMNQGKAGVTKILLNGDHPLLEEIEKTLTEQFDLPVITIQSQQNSRLAYPTFHARFAPVLGLALKEVK</sequence>
<gene>
    <name evidence="1" type="ORF">G4D61_10695</name>
</gene>
<keyword evidence="2" id="KW-1185">Reference proteome</keyword>
<accession>A0A6M0P6U9</accession>
<dbReference type="AlphaFoldDB" id="A0A6M0P6U9"/>
<dbReference type="Proteomes" id="UP000476934">
    <property type="component" value="Unassembled WGS sequence"/>
</dbReference>
<dbReference type="PANTHER" id="PTHR32432">
    <property type="entry name" value="CELL DIVISION PROTEIN FTSA-RELATED"/>
    <property type="match status" value="1"/>
</dbReference>
<evidence type="ECO:0000313" key="2">
    <source>
        <dbReference type="Proteomes" id="UP000476934"/>
    </source>
</evidence>
<dbReference type="PANTHER" id="PTHR32432:SF3">
    <property type="entry name" value="ETHANOLAMINE UTILIZATION PROTEIN EUTJ"/>
    <property type="match status" value="1"/>
</dbReference>
<comment type="caution">
    <text evidence="1">The sequence shown here is derived from an EMBL/GenBank/DDBJ whole genome shotgun (WGS) entry which is preliminary data.</text>
</comment>
<dbReference type="EMBL" id="JAAIWK010000016">
    <property type="protein sequence ID" value="NEY20424.1"/>
    <property type="molecule type" value="Genomic_DNA"/>
</dbReference>